<dbReference type="PANTHER" id="PTHR37305:SF1">
    <property type="entry name" value="MEMBRANE PROTEIN"/>
    <property type="match status" value="1"/>
</dbReference>
<feature type="transmembrane region" description="Helical" evidence="1">
    <location>
        <begin position="232"/>
        <end position="253"/>
    </location>
</feature>
<name>A0A8J3UVH0_9ACTN</name>
<keyword evidence="1" id="KW-1133">Transmembrane helix</keyword>
<evidence type="ECO:0000313" key="3">
    <source>
        <dbReference type="Proteomes" id="UP000605992"/>
    </source>
</evidence>
<feature type="transmembrane region" description="Helical" evidence="1">
    <location>
        <begin position="148"/>
        <end position="170"/>
    </location>
</feature>
<organism evidence="2 3">
    <name type="scientific">Planotetraspora thailandica</name>
    <dbReference type="NCBI Taxonomy" id="487172"/>
    <lineage>
        <taxon>Bacteria</taxon>
        <taxon>Bacillati</taxon>
        <taxon>Actinomycetota</taxon>
        <taxon>Actinomycetes</taxon>
        <taxon>Streptosporangiales</taxon>
        <taxon>Streptosporangiaceae</taxon>
        <taxon>Planotetraspora</taxon>
    </lineage>
</organism>
<proteinExistence type="predicted"/>
<dbReference type="RefSeq" id="WP_203942428.1">
    <property type="nucleotide sequence ID" value="NZ_BOOR01000004.1"/>
</dbReference>
<feature type="transmembrane region" description="Helical" evidence="1">
    <location>
        <begin position="20"/>
        <end position="42"/>
    </location>
</feature>
<reference evidence="2" key="1">
    <citation type="submission" date="2021-01" db="EMBL/GenBank/DDBJ databases">
        <title>Whole genome shotgun sequence of Planotetraspora thailandica NBRC 104271.</title>
        <authorList>
            <person name="Komaki H."/>
            <person name="Tamura T."/>
        </authorList>
    </citation>
    <scope>NUCLEOTIDE SEQUENCE</scope>
    <source>
        <strain evidence="2">NBRC 104271</strain>
    </source>
</reference>
<keyword evidence="1" id="KW-0472">Membrane</keyword>
<dbReference type="PANTHER" id="PTHR37305">
    <property type="entry name" value="INTEGRAL MEMBRANE PROTEIN-RELATED"/>
    <property type="match status" value="1"/>
</dbReference>
<protein>
    <submittedName>
        <fullName evidence="2">ABC transporter permease</fullName>
    </submittedName>
</protein>
<feature type="transmembrane region" description="Helical" evidence="1">
    <location>
        <begin position="54"/>
        <end position="74"/>
    </location>
</feature>
<gene>
    <name evidence="2" type="ORF">Pth03_05310</name>
</gene>
<comment type="caution">
    <text evidence="2">The sequence shown here is derived from an EMBL/GenBank/DDBJ whole genome shotgun (WGS) entry which is preliminary data.</text>
</comment>
<accession>A0A8J3UVH0</accession>
<dbReference type="EMBL" id="BOOR01000004">
    <property type="protein sequence ID" value="GII52142.1"/>
    <property type="molecule type" value="Genomic_DNA"/>
</dbReference>
<feature type="transmembrane region" description="Helical" evidence="1">
    <location>
        <begin position="94"/>
        <end position="127"/>
    </location>
</feature>
<evidence type="ECO:0000313" key="2">
    <source>
        <dbReference type="EMBL" id="GII52142.1"/>
    </source>
</evidence>
<evidence type="ECO:0000256" key="1">
    <source>
        <dbReference type="SAM" id="Phobius"/>
    </source>
</evidence>
<keyword evidence="1" id="KW-0812">Transmembrane</keyword>
<feature type="transmembrane region" description="Helical" evidence="1">
    <location>
        <begin position="176"/>
        <end position="193"/>
    </location>
</feature>
<dbReference type="AlphaFoldDB" id="A0A8J3UVH0"/>
<dbReference type="Proteomes" id="UP000605992">
    <property type="component" value="Unassembled WGS sequence"/>
</dbReference>
<keyword evidence="3" id="KW-1185">Reference proteome</keyword>
<sequence length="258" mass="25890">MRRELHAEWTKLRGLPGLGWWAPALVVVTVMTGVAASAAVTCPWAGCGSDAAKLSLAGVQVGQAVVALLAVPAITGEYGTGMIRTSLAAMPRRLVFLAAKAAVVIGLTLAAGTVAVLASVLAGRLILPGNGFTAAHGYSALSLADGPTLRAAAGSVLYLALVAALSLGVGVAVREGVAAVGIVLGLLYLPQVVTLMTNDPDWQRFLLQVSPASAGLSIQATVGIPSLPIGPWPGLGVLAAWAGAALLGGGLLLRRRDA</sequence>